<reference evidence="1 2" key="1">
    <citation type="submission" date="2015-01" db="EMBL/GenBank/DDBJ databases">
        <title>The Genome Sequence of Cryptococcus gattii Ram5.</title>
        <authorList>
            <consortium name="The Broad Institute Genomics Platform"/>
            <person name="Cuomo C."/>
            <person name="Litvintseva A."/>
            <person name="Chen Y."/>
            <person name="Heitman J."/>
            <person name="Sun S."/>
            <person name="Springer D."/>
            <person name="Dromer F."/>
            <person name="Young S."/>
            <person name="Zeng Q."/>
            <person name="Gargeya S."/>
            <person name="Abouelleil A."/>
            <person name="Alvarado L."/>
            <person name="Chapman S.B."/>
            <person name="Gainer-Dewar J."/>
            <person name="Goldberg J."/>
            <person name="Griggs A."/>
            <person name="Gujja S."/>
            <person name="Hansen M."/>
            <person name="Howarth C."/>
            <person name="Imamovic A."/>
            <person name="Larimer J."/>
            <person name="Murphy C."/>
            <person name="Naylor J."/>
            <person name="Pearson M."/>
            <person name="Priest M."/>
            <person name="Roberts A."/>
            <person name="Saif S."/>
            <person name="Shea T."/>
            <person name="Sykes S."/>
            <person name="Wortman J."/>
            <person name="Nusbaum C."/>
            <person name="Birren B."/>
        </authorList>
    </citation>
    <scope>NUCLEOTIDE SEQUENCE [LARGE SCALE GENOMIC DNA]</scope>
    <source>
        <strain evidence="1 2">Ram5</strain>
    </source>
</reference>
<dbReference type="HOGENOM" id="CLU_1844993_0_0_1"/>
<evidence type="ECO:0000313" key="2">
    <source>
        <dbReference type="Proteomes" id="UP000053392"/>
    </source>
</evidence>
<dbReference type="EMBL" id="KN847901">
    <property type="protein sequence ID" value="KIR40878.1"/>
    <property type="molecule type" value="Genomic_DNA"/>
</dbReference>
<proteinExistence type="predicted"/>
<name>A0A0D0TYB7_9TREE</name>
<dbReference type="Gene3D" id="3.30.360.10">
    <property type="entry name" value="Dihydrodipicolinate Reductase, domain 2"/>
    <property type="match status" value="1"/>
</dbReference>
<evidence type="ECO:0000313" key="1">
    <source>
        <dbReference type="EMBL" id="KIR40878.1"/>
    </source>
</evidence>
<gene>
    <name evidence="1" type="ORF">I313_02822</name>
</gene>
<keyword evidence="2" id="KW-1185">Reference proteome</keyword>
<organism evidence="1 2">
    <name type="scientific">Cryptococcus deuterogattii Ram5</name>
    <dbReference type="NCBI Taxonomy" id="1296110"/>
    <lineage>
        <taxon>Eukaryota</taxon>
        <taxon>Fungi</taxon>
        <taxon>Dikarya</taxon>
        <taxon>Basidiomycota</taxon>
        <taxon>Agaricomycotina</taxon>
        <taxon>Tremellomycetes</taxon>
        <taxon>Tremellales</taxon>
        <taxon>Cryptococcaceae</taxon>
        <taxon>Cryptococcus</taxon>
        <taxon>Cryptococcus gattii species complex</taxon>
    </lineage>
</organism>
<sequence>MDDSIDLAVQNKRASWTYRQFSLPDSSRMINPAVGGGLLLDLSAYPSVWAMLLVHRHPLTTDKDSKTVRLETFYIHSRRSLSPKAPSPLTVTLSMMEARGCHTKQMRLRGVLGMERLRMRGYQGRRAGWYTEREVAMDM</sequence>
<dbReference type="OrthoDB" id="2129491at2759"/>
<dbReference type="AlphaFoldDB" id="A0A0D0TYB7"/>
<protein>
    <submittedName>
        <fullName evidence="1">Uncharacterized protein</fullName>
    </submittedName>
</protein>
<dbReference type="Proteomes" id="UP000053392">
    <property type="component" value="Unassembled WGS sequence"/>
</dbReference>
<accession>A0A0D0TYB7</accession>